<reference evidence="2" key="2">
    <citation type="submission" date="2013-12" db="EMBL/GenBank/DDBJ databases">
        <authorList>
            <person name="Yu Y."/>
            <person name="Lee S."/>
            <person name="de Baynast K."/>
            <person name="Wissotski M."/>
            <person name="Liu L."/>
            <person name="Talag J."/>
            <person name="Goicoechea J."/>
            <person name="Angelova A."/>
            <person name="Jetty R."/>
            <person name="Kudrna D."/>
            <person name="Golser W."/>
            <person name="Rivera L."/>
            <person name="Zhang J."/>
            <person name="Wing R."/>
        </authorList>
    </citation>
    <scope>NUCLEOTIDE SEQUENCE</scope>
</reference>
<name>A0A0D9UZY7_9ORYZ</name>
<sequence length="103" mass="11571">MLWHAEQEVIMRSARGLVNFETLQKVAKDLLYDESKGRFQMSLAAGTNHLCGRLVSAQAAKTDLSWRLRPIEGRCPLPPPTPSRLQRPISAAWKISFGILLLD</sequence>
<proteinExistence type="predicted"/>
<dbReference type="HOGENOM" id="CLU_2267619_0_0_1"/>
<accession>A0A0D9UZY7</accession>
<reference evidence="1" key="3">
    <citation type="submission" date="2015-04" db="UniProtKB">
        <authorList>
            <consortium name="EnsemblPlants"/>
        </authorList>
    </citation>
    <scope>IDENTIFICATION</scope>
</reference>
<evidence type="ECO:0000313" key="2">
    <source>
        <dbReference type="Proteomes" id="UP000032180"/>
    </source>
</evidence>
<organism evidence="1 2">
    <name type="scientific">Leersia perrieri</name>
    <dbReference type="NCBI Taxonomy" id="77586"/>
    <lineage>
        <taxon>Eukaryota</taxon>
        <taxon>Viridiplantae</taxon>
        <taxon>Streptophyta</taxon>
        <taxon>Embryophyta</taxon>
        <taxon>Tracheophyta</taxon>
        <taxon>Spermatophyta</taxon>
        <taxon>Magnoliopsida</taxon>
        <taxon>Liliopsida</taxon>
        <taxon>Poales</taxon>
        <taxon>Poaceae</taxon>
        <taxon>BOP clade</taxon>
        <taxon>Oryzoideae</taxon>
        <taxon>Oryzeae</taxon>
        <taxon>Oryzinae</taxon>
        <taxon>Leersia</taxon>
    </lineage>
</organism>
<dbReference type="EnsemblPlants" id="LPERR01G11290.1">
    <property type="protein sequence ID" value="LPERR01G11290.1"/>
    <property type="gene ID" value="LPERR01G11290"/>
</dbReference>
<dbReference type="Gramene" id="LPERR01G11290.1">
    <property type="protein sequence ID" value="LPERR01G11290.1"/>
    <property type="gene ID" value="LPERR01G11290"/>
</dbReference>
<dbReference type="AlphaFoldDB" id="A0A0D9UZY7"/>
<evidence type="ECO:0000313" key="1">
    <source>
        <dbReference type="EnsemblPlants" id="LPERR01G11290.1"/>
    </source>
</evidence>
<protein>
    <submittedName>
        <fullName evidence="1">Uncharacterized protein</fullName>
    </submittedName>
</protein>
<keyword evidence="2" id="KW-1185">Reference proteome</keyword>
<reference evidence="1 2" key="1">
    <citation type="submission" date="2012-08" db="EMBL/GenBank/DDBJ databases">
        <title>Oryza genome evolution.</title>
        <authorList>
            <person name="Wing R.A."/>
        </authorList>
    </citation>
    <scope>NUCLEOTIDE SEQUENCE</scope>
</reference>
<dbReference type="Proteomes" id="UP000032180">
    <property type="component" value="Chromosome 1"/>
</dbReference>